<evidence type="ECO:0000256" key="2">
    <source>
        <dbReference type="ARBA" id="ARBA00022448"/>
    </source>
</evidence>
<feature type="transmembrane region" description="Helical" evidence="7">
    <location>
        <begin position="12"/>
        <end position="33"/>
    </location>
</feature>
<dbReference type="InterPro" id="IPR010290">
    <property type="entry name" value="TM_effector"/>
</dbReference>
<keyword evidence="5 7" id="KW-1133">Transmembrane helix</keyword>
<gene>
    <name evidence="8" type="ORF">UC35_12810</name>
</gene>
<dbReference type="SUPFAM" id="SSF103473">
    <property type="entry name" value="MFS general substrate transporter"/>
    <property type="match status" value="1"/>
</dbReference>
<name>A0A127K1T5_9BURK</name>
<evidence type="ECO:0000313" key="9">
    <source>
        <dbReference type="Proteomes" id="UP000070433"/>
    </source>
</evidence>
<reference evidence="8 9" key="1">
    <citation type="journal article" date="2014" name="Int. J. Syst. Evol. Microbiol.">
        <title>Ramlibacter solisilvae sp. nov., isolated from forest soil, and emended description of the genus Ramlibacter.</title>
        <authorList>
            <person name="Lee H.J."/>
            <person name="Lee S.H."/>
            <person name="Lee S.S."/>
            <person name="Lee J.S."/>
            <person name="Kim Y."/>
            <person name="Kim S.C."/>
            <person name="Jeon C.O."/>
        </authorList>
    </citation>
    <scope>NUCLEOTIDE SEQUENCE [LARGE SCALE GENOMIC DNA]</scope>
    <source>
        <strain evidence="8 9">5-10</strain>
    </source>
</reference>
<feature type="transmembrane region" description="Helical" evidence="7">
    <location>
        <begin position="212"/>
        <end position="237"/>
    </location>
</feature>
<feature type="transmembrane region" description="Helical" evidence="7">
    <location>
        <begin position="39"/>
        <end position="60"/>
    </location>
</feature>
<dbReference type="GO" id="GO:0005886">
    <property type="term" value="C:plasma membrane"/>
    <property type="evidence" value="ECO:0007669"/>
    <property type="project" value="UniProtKB-SubCell"/>
</dbReference>
<evidence type="ECO:0000256" key="1">
    <source>
        <dbReference type="ARBA" id="ARBA00004651"/>
    </source>
</evidence>
<dbReference type="PANTHER" id="PTHR23513:SF9">
    <property type="entry name" value="ENTEROBACTIN EXPORTER ENTS"/>
    <property type="match status" value="1"/>
</dbReference>
<dbReference type="Pfam" id="PF05977">
    <property type="entry name" value="MFS_3"/>
    <property type="match status" value="1"/>
</dbReference>
<dbReference type="OrthoDB" id="7283966at2"/>
<evidence type="ECO:0000256" key="5">
    <source>
        <dbReference type="ARBA" id="ARBA00022989"/>
    </source>
</evidence>
<keyword evidence="9" id="KW-1185">Reference proteome</keyword>
<evidence type="ECO:0000313" key="8">
    <source>
        <dbReference type="EMBL" id="AMO25422.1"/>
    </source>
</evidence>
<keyword evidence="4 7" id="KW-0812">Transmembrane</keyword>
<feature type="transmembrane region" description="Helical" evidence="7">
    <location>
        <begin position="279"/>
        <end position="308"/>
    </location>
</feature>
<sequence length="398" mass="41108">MANYPNFRRLLISRLFGGAASQMVMMAVGWQMYELTGSAWDLGLIGLFQFAPVLGLTLLAGHAADRFNRARIVACAVALQAVCTLVLLGATLSHSLSRELLIGMSIALGTATTFQRPAQGSLVGSIVPVHLLARAMALSASVFQAAVIAGPAIAGALFVLGGAYVYGIALGCLGLSLGLALRIDHVFTPLGSRAPTWESMLAGVRFVRANRVLLGAISLDLLAVLLGGATALLPIYAKDLLGVGAAGLGALRSAPAAGALVMSVLLSRWPIQSRVGSRLLGAVAVYGCCMLLFGVSRSFVLSLAVLAISGAADMVSVVVRQTLVQTLTPDDMRGRVGAVSSMFIGASNQLGEFESGATAALMGPVASVVLGGAGTLCIVALWYKVFPQLARQHSFEAR</sequence>
<dbReference type="Proteomes" id="UP000070433">
    <property type="component" value="Chromosome"/>
</dbReference>
<evidence type="ECO:0000256" key="4">
    <source>
        <dbReference type="ARBA" id="ARBA00022692"/>
    </source>
</evidence>
<keyword evidence="2" id="KW-0813">Transport</keyword>
<evidence type="ECO:0000256" key="6">
    <source>
        <dbReference type="ARBA" id="ARBA00023136"/>
    </source>
</evidence>
<accession>A0A127K1T5</accession>
<evidence type="ECO:0000256" key="3">
    <source>
        <dbReference type="ARBA" id="ARBA00022475"/>
    </source>
</evidence>
<dbReference type="PATRIC" id="fig|94132.3.peg.2600"/>
<dbReference type="EMBL" id="CP010951">
    <property type="protein sequence ID" value="AMO25422.1"/>
    <property type="molecule type" value="Genomic_DNA"/>
</dbReference>
<organism evidence="8 9">
    <name type="scientific">Ramlibacter tataouinensis</name>
    <dbReference type="NCBI Taxonomy" id="94132"/>
    <lineage>
        <taxon>Bacteria</taxon>
        <taxon>Pseudomonadati</taxon>
        <taxon>Pseudomonadota</taxon>
        <taxon>Betaproteobacteria</taxon>
        <taxon>Burkholderiales</taxon>
        <taxon>Comamonadaceae</taxon>
        <taxon>Ramlibacter</taxon>
    </lineage>
</organism>
<feature type="transmembrane region" description="Helical" evidence="7">
    <location>
        <begin position="243"/>
        <end position="267"/>
    </location>
</feature>
<dbReference type="AlphaFoldDB" id="A0A127K1T5"/>
<proteinExistence type="predicted"/>
<dbReference type="PANTHER" id="PTHR23513">
    <property type="entry name" value="INTEGRAL MEMBRANE EFFLUX PROTEIN-RELATED"/>
    <property type="match status" value="1"/>
</dbReference>
<protein>
    <submittedName>
        <fullName evidence="8">MFS transporter</fullName>
    </submittedName>
</protein>
<evidence type="ECO:0000256" key="7">
    <source>
        <dbReference type="SAM" id="Phobius"/>
    </source>
</evidence>
<dbReference type="Gene3D" id="1.20.1250.20">
    <property type="entry name" value="MFS general substrate transporter like domains"/>
    <property type="match status" value="1"/>
</dbReference>
<comment type="subcellular location">
    <subcellularLocation>
        <location evidence="1">Cell membrane</location>
        <topology evidence="1">Multi-pass membrane protein</topology>
    </subcellularLocation>
</comment>
<dbReference type="InterPro" id="IPR036259">
    <property type="entry name" value="MFS_trans_sf"/>
</dbReference>
<keyword evidence="6 7" id="KW-0472">Membrane</keyword>
<feature type="transmembrane region" description="Helical" evidence="7">
    <location>
        <begin position="164"/>
        <end position="183"/>
    </location>
</feature>
<feature type="transmembrane region" description="Helical" evidence="7">
    <location>
        <begin position="72"/>
        <end position="90"/>
    </location>
</feature>
<feature type="transmembrane region" description="Helical" evidence="7">
    <location>
        <begin position="361"/>
        <end position="383"/>
    </location>
</feature>
<keyword evidence="3" id="KW-1003">Cell membrane</keyword>
<dbReference type="CDD" id="cd06173">
    <property type="entry name" value="MFS_MefA_like"/>
    <property type="match status" value="1"/>
</dbReference>